<gene>
    <name evidence="3" type="ORF">A9A59_0140</name>
</gene>
<proteinExistence type="predicted"/>
<evidence type="ECO:0000313" key="3">
    <source>
        <dbReference type="EMBL" id="PFG72947.1"/>
    </source>
</evidence>
<dbReference type="RefSeq" id="WP_165772400.1">
    <property type="nucleotide sequence ID" value="NZ_PDJQ01000001.1"/>
</dbReference>
<organism evidence="3 4">
    <name type="scientific">Tepidiforma thermophila (strain KCTC 52669 / CGMCC 1.13589 / G233)</name>
    <dbReference type="NCBI Taxonomy" id="2761530"/>
    <lineage>
        <taxon>Bacteria</taxon>
        <taxon>Bacillati</taxon>
        <taxon>Chloroflexota</taxon>
        <taxon>Tepidiformia</taxon>
        <taxon>Tepidiformales</taxon>
        <taxon>Tepidiformaceae</taxon>
        <taxon>Tepidiforma</taxon>
    </lineage>
</organism>
<dbReference type="CDD" id="cd01097">
    <property type="entry name" value="Tetrahydromethanopterin_reductase"/>
    <property type="match status" value="1"/>
</dbReference>
<comment type="caution">
    <text evidence="3">The sequence shown here is derived from an EMBL/GenBank/DDBJ whole genome shotgun (WGS) entry which is preliminary data.</text>
</comment>
<dbReference type="Pfam" id="PF00296">
    <property type="entry name" value="Bac_luciferase"/>
    <property type="match status" value="1"/>
</dbReference>
<dbReference type="SUPFAM" id="SSF51679">
    <property type="entry name" value="Bacterial luciferase-like"/>
    <property type="match status" value="1"/>
</dbReference>
<dbReference type="InterPro" id="IPR050564">
    <property type="entry name" value="F420-G6PD/mer"/>
</dbReference>
<sequence>MPRRLAVGVGFTGSPEQNRQTIEKIKVAEEVGVEAVFTAETWGRDQFSLLTQIALNTSKIKLGTGIAPVYGRSPAVLAMTFATLDELSGGRVIIGLGTSGNRVIEHWHGEKFSKPIRRTKEYVEIINMIISGEKLFYDGEIFKLQRGFKLLFEPPRKHIPIYVASISPKSMESLATCADGWMPIYWPKSKYREAKEFISRAAVAAGRPADAVECVAQLTVVINPDIEKAKVQAAGPISWYVTNMGDFYHEMLARNGFAEEVAAMRKAAETSKPMPFGTTPEIMAAMGDRMLDETAVYGDLETVAAGIEERRQLGVDLPVITMPQGTLNEVERILGTLVA</sequence>
<dbReference type="AlphaFoldDB" id="A0A2A9HAG8"/>
<reference evidence="3 4" key="1">
    <citation type="submission" date="2017-09" db="EMBL/GenBank/DDBJ databases">
        <title>Sequencing the genomes of two abundant thermophiles in Great Basin hot springs: Thermocrinis jamiesonii and novel Chloroflexi Thermoflexus hugenholtzii.</title>
        <authorList>
            <person name="Hedlund B."/>
        </authorList>
    </citation>
    <scope>NUCLEOTIDE SEQUENCE [LARGE SCALE GENOMIC DNA]</scope>
    <source>
        <strain evidence="3 4">G233</strain>
    </source>
</reference>
<protein>
    <submittedName>
        <fullName evidence="3">Alkanesulfonate monooxygenase SsuD/methylene tetrahydromethanopterin reductase-like flavin-dependent oxidoreductase (Luciferase family)</fullName>
    </submittedName>
</protein>
<dbReference type="GO" id="GO:0016705">
    <property type="term" value="F:oxidoreductase activity, acting on paired donors, with incorporation or reduction of molecular oxygen"/>
    <property type="evidence" value="ECO:0007669"/>
    <property type="project" value="InterPro"/>
</dbReference>
<dbReference type="Gene3D" id="3.20.20.30">
    <property type="entry name" value="Luciferase-like domain"/>
    <property type="match status" value="1"/>
</dbReference>
<feature type="domain" description="Luciferase-like" evidence="2">
    <location>
        <begin position="17"/>
        <end position="316"/>
    </location>
</feature>
<dbReference type="InterPro" id="IPR036661">
    <property type="entry name" value="Luciferase-like_sf"/>
</dbReference>
<dbReference type="PANTHER" id="PTHR43244:SF1">
    <property type="entry name" value="5,10-METHYLENETETRAHYDROMETHANOPTERIN REDUCTASE"/>
    <property type="match status" value="1"/>
</dbReference>
<dbReference type="InterPro" id="IPR011251">
    <property type="entry name" value="Luciferase-like_dom"/>
</dbReference>
<dbReference type="Proteomes" id="UP000223071">
    <property type="component" value="Unassembled WGS sequence"/>
</dbReference>
<dbReference type="EMBL" id="PDJQ01000001">
    <property type="protein sequence ID" value="PFG72947.1"/>
    <property type="molecule type" value="Genomic_DNA"/>
</dbReference>
<dbReference type="PANTHER" id="PTHR43244">
    <property type="match status" value="1"/>
</dbReference>
<keyword evidence="3" id="KW-0503">Monooxygenase</keyword>
<accession>A0A2A9HAG8</accession>
<dbReference type="GO" id="GO:0004497">
    <property type="term" value="F:monooxygenase activity"/>
    <property type="evidence" value="ECO:0007669"/>
    <property type="project" value="UniProtKB-KW"/>
</dbReference>
<keyword evidence="4" id="KW-1185">Reference proteome</keyword>
<name>A0A2A9HAG8_TEPT2</name>
<evidence type="ECO:0000256" key="1">
    <source>
        <dbReference type="ARBA" id="ARBA00023002"/>
    </source>
</evidence>
<keyword evidence="1" id="KW-0560">Oxidoreductase</keyword>
<evidence type="ECO:0000313" key="4">
    <source>
        <dbReference type="Proteomes" id="UP000223071"/>
    </source>
</evidence>
<evidence type="ECO:0000259" key="2">
    <source>
        <dbReference type="Pfam" id="PF00296"/>
    </source>
</evidence>